<dbReference type="EMBL" id="JBHTCM010000017">
    <property type="protein sequence ID" value="MFC7334551.1"/>
    <property type="molecule type" value="Genomic_DNA"/>
</dbReference>
<accession>A0ABW2L059</accession>
<proteinExistence type="predicted"/>
<gene>
    <name evidence="2" type="ORF">ACFQPS_15390</name>
</gene>
<protein>
    <submittedName>
        <fullName evidence="2">Uncharacterized protein</fullName>
    </submittedName>
</protein>
<comment type="caution">
    <text evidence="2">The sequence shown here is derived from an EMBL/GenBank/DDBJ whole genome shotgun (WGS) entry which is preliminary data.</text>
</comment>
<name>A0ABW2L059_9PROT</name>
<sequence length="54" mass="5835">MSSKDHPVYNQVKNEAHGQPPKGGGAHPESRNDLAGTPPNPREQGQGHQRQPKS</sequence>
<dbReference type="Proteomes" id="UP001596456">
    <property type="component" value="Unassembled WGS sequence"/>
</dbReference>
<organism evidence="2 3">
    <name type="scientific">Rhodocista pekingensis</name>
    <dbReference type="NCBI Taxonomy" id="201185"/>
    <lineage>
        <taxon>Bacteria</taxon>
        <taxon>Pseudomonadati</taxon>
        <taxon>Pseudomonadota</taxon>
        <taxon>Alphaproteobacteria</taxon>
        <taxon>Rhodospirillales</taxon>
        <taxon>Azospirillaceae</taxon>
        <taxon>Rhodocista</taxon>
    </lineage>
</organism>
<dbReference type="RefSeq" id="WP_377360105.1">
    <property type="nucleotide sequence ID" value="NZ_JBHTCM010000017.1"/>
</dbReference>
<evidence type="ECO:0000256" key="1">
    <source>
        <dbReference type="SAM" id="MobiDB-lite"/>
    </source>
</evidence>
<keyword evidence="3" id="KW-1185">Reference proteome</keyword>
<evidence type="ECO:0000313" key="2">
    <source>
        <dbReference type="EMBL" id="MFC7334551.1"/>
    </source>
</evidence>
<feature type="region of interest" description="Disordered" evidence="1">
    <location>
        <begin position="1"/>
        <end position="54"/>
    </location>
</feature>
<evidence type="ECO:0000313" key="3">
    <source>
        <dbReference type="Proteomes" id="UP001596456"/>
    </source>
</evidence>
<reference evidence="3" key="1">
    <citation type="journal article" date="2019" name="Int. J. Syst. Evol. Microbiol.">
        <title>The Global Catalogue of Microorganisms (GCM) 10K type strain sequencing project: providing services to taxonomists for standard genome sequencing and annotation.</title>
        <authorList>
            <consortium name="The Broad Institute Genomics Platform"/>
            <consortium name="The Broad Institute Genome Sequencing Center for Infectious Disease"/>
            <person name="Wu L."/>
            <person name="Ma J."/>
        </authorList>
    </citation>
    <scope>NUCLEOTIDE SEQUENCE [LARGE SCALE GENOMIC DNA]</scope>
    <source>
        <strain evidence="3">CGMCC 1.16275</strain>
    </source>
</reference>